<sequence>MQLFTIRLLALWLSGISLVGMPAWADVRLPKLITDGMVLQRDVPLNIWGWADPGEVVTVSWAGQSYRATTGPDRTWRVQLPAQRAGGPYSMTIGGRNTLKLNDLLVGDVWLCSGQSNMELPMNRVVDLYAELMATANYPHIRLFNVPTRYSFNAALDDVPPGRWEAVTPKTIGAFTAVGFFFAKSLHEKYGVPIGLIKASVGGSPAEAWLSDEALNAFPTHMAVAQKMADSTHVAGIRQADDARSRTWYTQIWQTDKGRHGAQPWFDPTYDASRWPRMNLPGYWADESDPALKNLNGVVWFRKEFDVPASLAGQPARLRLGTIVDRDSVYLNGSFVGTIGYQYPPRKYDVPAGGLRPGKNTLVVRVINNIGRGGFTPDKPYRLEVGGQVIDLKGSWQYQVGAEAQPLLPQTFFQYMPGGLYKGMIAPLLPYAFKGVIWYQGESNVSRAGEYRDLFSAVINDWRGHWQGATPQTPFPFLFVQLANYLPVQNDPVDSEWAQLREGQRQTLALPNTGMAVAIDLGEWNDIHPLNKADVGKRLALAAERVAYGNKTGVTSGPVFESMRLKGGRLVLRFRETGSGLVSRNTPDLKQFAVAAMGPDGKLGPYLWANARIRGNTVEVWHDAVRRPVAVRYAWADNPEGANLYNREGLPASPFSAQLPASR</sequence>
<feature type="domain" description="Sialate O-acetylesterase" evidence="2">
    <location>
        <begin position="432"/>
        <end position="541"/>
    </location>
</feature>
<dbReference type="GO" id="GO:0001681">
    <property type="term" value="F:sialate O-acetylesterase activity"/>
    <property type="evidence" value="ECO:0007669"/>
    <property type="project" value="InterPro"/>
</dbReference>
<dbReference type="InterPro" id="IPR036514">
    <property type="entry name" value="SGNH_hydro_sf"/>
</dbReference>
<name>A0A7J5TXT0_9BACT</name>
<gene>
    <name evidence="3" type="ORF">F5984_12235</name>
</gene>
<dbReference type="EMBL" id="WELI01000005">
    <property type="protein sequence ID" value="KAB7729949.1"/>
    <property type="molecule type" value="Genomic_DNA"/>
</dbReference>
<dbReference type="Gene3D" id="2.60.40.10">
    <property type="entry name" value="Immunoglobulins"/>
    <property type="match status" value="1"/>
</dbReference>
<dbReference type="InterPro" id="IPR039329">
    <property type="entry name" value="SIAE"/>
</dbReference>
<dbReference type="RefSeq" id="WP_152124566.1">
    <property type="nucleotide sequence ID" value="NZ_WELI01000005.1"/>
</dbReference>
<dbReference type="InterPro" id="IPR008979">
    <property type="entry name" value="Galactose-bd-like_sf"/>
</dbReference>
<dbReference type="PANTHER" id="PTHR22901:SF0">
    <property type="entry name" value="SIALATE O-ACETYLESTERASE"/>
    <property type="match status" value="1"/>
</dbReference>
<dbReference type="GO" id="GO:0004553">
    <property type="term" value="F:hydrolase activity, hydrolyzing O-glycosyl compounds"/>
    <property type="evidence" value="ECO:0007669"/>
    <property type="project" value="InterPro"/>
</dbReference>
<dbReference type="Proteomes" id="UP000488299">
    <property type="component" value="Unassembled WGS sequence"/>
</dbReference>
<evidence type="ECO:0000259" key="2">
    <source>
        <dbReference type="Pfam" id="PF03629"/>
    </source>
</evidence>
<dbReference type="SUPFAM" id="SSF49785">
    <property type="entry name" value="Galactose-binding domain-like"/>
    <property type="match status" value="1"/>
</dbReference>
<evidence type="ECO:0000256" key="1">
    <source>
        <dbReference type="ARBA" id="ARBA00022801"/>
    </source>
</evidence>
<comment type="caution">
    <text evidence="3">The sequence shown here is derived from an EMBL/GenBank/DDBJ whole genome shotgun (WGS) entry which is preliminary data.</text>
</comment>
<dbReference type="Gene3D" id="3.40.50.1110">
    <property type="entry name" value="SGNH hydrolase"/>
    <property type="match status" value="1"/>
</dbReference>
<evidence type="ECO:0000313" key="3">
    <source>
        <dbReference type="EMBL" id="KAB7729949.1"/>
    </source>
</evidence>
<dbReference type="GO" id="GO:0005975">
    <property type="term" value="P:carbohydrate metabolic process"/>
    <property type="evidence" value="ECO:0007669"/>
    <property type="project" value="InterPro"/>
</dbReference>
<dbReference type="InterPro" id="IPR005181">
    <property type="entry name" value="SASA"/>
</dbReference>
<dbReference type="Gene3D" id="2.60.120.260">
    <property type="entry name" value="Galactose-binding domain-like"/>
    <property type="match status" value="1"/>
</dbReference>
<feature type="domain" description="Sialate O-acetylesterase" evidence="2">
    <location>
        <begin position="107"/>
        <end position="236"/>
    </location>
</feature>
<dbReference type="AlphaFoldDB" id="A0A7J5TXT0"/>
<dbReference type="SUPFAM" id="SSF52266">
    <property type="entry name" value="SGNH hydrolase"/>
    <property type="match status" value="1"/>
</dbReference>
<accession>A0A7J5TXT0</accession>
<dbReference type="Pfam" id="PF03629">
    <property type="entry name" value="SASA"/>
    <property type="match status" value="2"/>
</dbReference>
<protein>
    <submittedName>
        <fullName evidence="3">Sialate O-acetylesterase</fullName>
    </submittedName>
</protein>
<proteinExistence type="predicted"/>
<evidence type="ECO:0000313" key="4">
    <source>
        <dbReference type="Proteomes" id="UP000488299"/>
    </source>
</evidence>
<reference evidence="3 4" key="1">
    <citation type="submission" date="2019-10" db="EMBL/GenBank/DDBJ databases">
        <title>Rudanella paleaurantiibacter sp. nov., isolated from sludge.</title>
        <authorList>
            <person name="Xu S.Q."/>
        </authorList>
    </citation>
    <scope>NUCLEOTIDE SEQUENCE [LARGE SCALE GENOMIC DNA]</scope>
    <source>
        <strain evidence="3 4">HX-22-17</strain>
    </source>
</reference>
<dbReference type="InterPro" id="IPR013783">
    <property type="entry name" value="Ig-like_fold"/>
</dbReference>
<organism evidence="3 4">
    <name type="scientific">Rudanella paleaurantiibacter</name>
    <dbReference type="NCBI Taxonomy" id="2614655"/>
    <lineage>
        <taxon>Bacteria</taxon>
        <taxon>Pseudomonadati</taxon>
        <taxon>Bacteroidota</taxon>
        <taxon>Cytophagia</taxon>
        <taxon>Cytophagales</taxon>
        <taxon>Cytophagaceae</taxon>
        <taxon>Rudanella</taxon>
    </lineage>
</organism>
<keyword evidence="4" id="KW-1185">Reference proteome</keyword>
<dbReference type="PANTHER" id="PTHR22901">
    <property type="entry name" value="SIALATE O-ACETYLESTERASE"/>
    <property type="match status" value="1"/>
</dbReference>
<keyword evidence="1" id="KW-0378">Hydrolase</keyword>